<evidence type="ECO:0000313" key="2">
    <source>
        <dbReference type="EMBL" id="PPQ40181.1"/>
    </source>
</evidence>
<accession>A0A2S6NPF9</accession>
<dbReference type="PANTHER" id="PTHR33803">
    <property type="entry name" value="IS1478 TRANSPOSASE"/>
    <property type="match status" value="1"/>
</dbReference>
<dbReference type="InterPro" id="IPR047710">
    <property type="entry name" value="Transpos_IS5-like"/>
</dbReference>
<dbReference type="InterPro" id="IPR025668">
    <property type="entry name" value="Tnp_DDE_dom"/>
</dbReference>
<organism evidence="2 3">
    <name type="scientific">Rhodopila globiformis</name>
    <name type="common">Rhodopseudomonas globiformis</name>
    <dbReference type="NCBI Taxonomy" id="1071"/>
    <lineage>
        <taxon>Bacteria</taxon>
        <taxon>Pseudomonadati</taxon>
        <taxon>Pseudomonadota</taxon>
        <taxon>Alphaproteobacteria</taxon>
        <taxon>Acetobacterales</taxon>
        <taxon>Acetobacteraceae</taxon>
        <taxon>Rhodopila</taxon>
    </lineage>
</organism>
<dbReference type="EMBL" id="NHRY01000025">
    <property type="protein sequence ID" value="PPQ40181.1"/>
    <property type="molecule type" value="Genomic_DNA"/>
</dbReference>
<sequence>MFFRYSLPLDRSSMTRWRQRMGEEKLTVLLQESLRLAIRSGAAEPADFTRVIVDTTVQPKAVAFPTDARLLHRAREWLVRLAHKHGVTLRQSYQRVGKSALIRYQRHAHARQFKRARRALRTLRTYLGRVMRDIGRKTGADASLRARFAQPLALARRVHAQRYRQRGPKVYSLHAPEVECIAKGKPHQPYEFGVKVSIATPLHRCRGGQFVVPVAALPGNPYDGHSLATVLPAITRQIGTALIRVITDAGYRGHNAPPAQASCVYTSAQKRGVTAEIKRELRRRPAVEPVIGHLKEDHRMGRNYLAGRAGDAANAVLAAVGYNFRLLLVWLAGLGQLLPTLVRSAGTAAPNARYAT</sequence>
<protein>
    <submittedName>
        <fullName evidence="2">IS5/IS1182 family transposase</fullName>
    </submittedName>
</protein>
<dbReference type="NCBIfam" id="NF033578">
    <property type="entry name" value="transpos_IS5_1"/>
    <property type="match status" value="1"/>
</dbReference>
<dbReference type="PANTHER" id="PTHR33803:SF3">
    <property type="entry name" value="BLL1974 PROTEIN"/>
    <property type="match status" value="1"/>
</dbReference>
<evidence type="ECO:0000259" key="1">
    <source>
        <dbReference type="Pfam" id="PF13751"/>
    </source>
</evidence>
<gene>
    <name evidence="2" type="ORF">CCS01_00500</name>
</gene>
<name>A0A2S6NPF9_RHOGL</name>
<dbReference type="Proteomes" id="UP000239724">
    <property type="component" value="Unassembled WGS sequence"/>
</dbReference>
<dbReference type="Pfam" id="PF13751">
    <property type="entry name" value="DDE_Tnp_1_6"/>
    <property type="match status" value="1"/>
</dbReference>
<keyword evidence="3" id="KW-1185">Reference proteome</keyword>
<reference evidence="2 3" key="1">
    <citation type="journal article" date="2018" name="Arch. Microbiol.">
        <title>New insights into the metabolic potential of the phototrophic purple bacterium Rhodopila globiformis DSM 161(T) from its draft genome sequence and evidence for a vanadium-dependent nitrogenase.</title>
        <authorList>
            <person name="Imhoff J.F."/>
            <person name="Rahn T."/>
            <person name="Kunzel S."/>
            <person name="Neulinger S.C."/>
        </authorList>
    </citation>
    <scope>NUCLEOTIDE SEQUENCE [LARGE SCALE GENOMIC DNA]</scope>
    <source>
        <strain evidence="2 3">DSM 161</strain>
    </source>
</reference>
<comment type="caution">
    <text evidence="2">The sequence shown here is derived from an EMBL/GenBank/DDBJ whole genome shotgun (WGS) entry which is preliminary data.</text>
</comment>
<proteinExistence type="predicted"/>
<evidence type="ECO:0000313" key="3">
    <source>
        <dbReference type="Proteomes" id="UP000239724"/>
    </source>
</evidence>
<feature type="domain" description="Transposase DDE" evidence="1">
    <location>
        <begin position="266"/>
        <end position="327"/>
    </location>
</feature>
<dbReference type="AlphaFoldDB" id="A0A2S6NPF9"/>